<keyword evidence="3" id="KW-1185">Reference proteome</keyword>
<name>A0A0F3GYH1_9BACT</name>
<dbReference type="EMBL" id="LACI01000419">
    <property type="protein sequence ID" value="KJU86882.1"/>
    <property type="molecule type" value="Genomic_DNA"/>
</dbReference>
<keyword evidence="1" id="KW-0812">Transmembrane</keyword>
<keyword evidence="1" id="KW-1133">Transmembrane helix</keyword>
<organism evidence="2 3">
    <name type="scientific">Candidatus Magnetobacterium bavaricum</name>
    <dbReference type="NCBI Taxonomy" id="29290"/>
    <lineage>
        <taxon>Bacteria</taxon>
        <taxon>Pseudomonadati</taxon>
        <taxon>Nitrospirota</taxon>
        <taxon>Thermodesulfovibrionia</taxon>
        <taxon>Thermodesulfovibrionales</taxon>
        <taxon>Candidatus Magnetobacteriaceae</taxon>
        <taxon>Candidatus Magnetobacterium</taxon>
    </lineage>
</organism>
<evidence type="ECO:0000313" key="2">
    <source>
        <dbReference type="EMBL" id="KJU86882.1"/>
    </source>
</evidence>
<proteinExistence type="predicted"/>
<protein>
    <submittedName>
        <fullName evidence="2">Uncharacterized protein</fullName>
    </submittedName>
</protein>
<comment type="caution">
    <text evidence="2">The sequence shown here is derived from an EMBL/GenBank/DDBJ whole genome shotgun (WGS) entry which is preliminary data.</text>
</comment>
<feature type="transmembrane region" description="Helical" evidence="1">
    <location>
        <begin position="6"/>
        <end position="28"/>
    </location>
</feature>
<dbReference type="AlphaFoldDB" id="A0A0F3GYH1"/>
<sequence>MASLISVVVDIIIFMIMPVAMPMALMALMSRGSAIETTNTRLMIVSGTMR</sequence>
<evidence type="ECO:0000256" key="1">
    <source>
        <dbReference type="SAM" id="Phobius"/>
    </source>
</evidence>
<reference evidence="2 3" key="1">
    <citation type="submission" date="2015-02" db="EMBL/GenBank/DDBJ databases">
        <title>Single-cell genomics of uncultivated deep-branching MTB reveals a conserved set of magnetosome genes.</title>
        <authorList>
            <person name="Kolinko S."/>
            <person name="Richter M."/>
            <person name="Glockner F.O."/>
            <person name="Brachmann A."/>
            <person name="Schuler D."/>
        </authorList>
    </citation>
    <scope>NUCLEOTIDE SEQUENCE [LARGE SCALE GENOMIC DNA]</scope>
    <source>
        <strain evidence="2">TM-1</strain>
    </source>
</reference>
<evidence type="ECO:0000313" key="3">
    <source>
        <dbReference type="Proteomes" id="UP000033423"/>
    </source>
</evidence>
<gene>
    <name evidence="2" type="ORF">MBAV_000921</name>
</gene>
<keyword evidence="1" id="KW-0472">Membrane</keyword>
<accession>A0A0F3GYH1</accession>
<dbReference type="Proteomes" id="UP000033423">
    <property type="component" value="Unassembled WGS sequence"/>
</dbReference>